<dbReference type="AlphaFoldDB" id="A0A5N6PEC3"/>
<sequence length="252" mass="27706">MDSGNNEHHHSISSSLNPNPILQPAFFDPSSPSYFPHPNSTNSNLSLHDPIITAGFNPTDQNTNIYSNSQPPNATVGQHSGHHLAVGVSIKNPKKRTRASRRPPTTVLTTDTTNFRQMVQQFTGFPAAAPLISNYRPPVNGSRIHGFLEESQGLLNLQNPLFSLQTKVPQHGILPLLVPAKADDRVLSGFPCSSSGRWNLNPNENLMSIDGNITSKQDNYRNLNDLEFDDRTEKGSETVTTSRDAGDQAQFR</sequence>
<feature type="compositionally biased region" description="Basic residues" evidence="1">
    <location>
        <begin position="92"/>
        <end position="101"/>
    </location>
</feature>
<feature type="domain" description="VQ" evidence="2">
    <location>
        <begin position="102"/>
        <end position="128"/>
    </location>
</feature>
<comment type="caution">
    <text evidence="3">The sequence shown here is derived from an EMBL/GenBank/DDBJ whole genome shotgun (WGS) entry which is preliminary data.</text>
</comment>
<proteinExistence type="predicted"/>
<feature type="region of interest" description="Disordered" evidence="1">
    <location>
        <begin position="1"/>
        <end position="42"/>
    </location>
</feature>
<accession>A0A5N6PEC3</accession>
<feature type="region of interest" description="Disordered" evidence="1">
    <location>
        <begin position="58"/>
        <end position="107"/>
    </location>
</feature>
<feature type="compositionally biased region" description="Basic and acidic residues" evidence="1">
    <location>
        <begin position="1"/>
        <end position="10"/>
    </location>
</feature>
<reference evidence="3 4" key="1">
    <citation type="submission" date="2019-05" db="EMBL/GenBank/DDBJ databases">
        <title>Mikania micrantha, genome provides insights into the molecular mechanism of rapid growth.</title>
        <authorList>
            <person name="Liu B."/>
        </authorList>
    </citation>
    <scope>NUCLEOTIDE SEQUENCE [LARGE SCALE GENOMIC DNA]</scope>
    <source>
        <strain evidence="3">NLD-2019</strain>
        <tissue evidence="3">Leaf</tissue>
    </source>
</reference>
<evidence type="ECO:0000256" key="1">
    <source>
        <dbReference type="SAM" id="MobiDB-lite"/>
    </source>
</evidence>
<dbReference type="PANTHER" id="PTHR33179">
    <property type="entry name" value="VQ MOTIF-CONTAINING PROTEIN"/>
    <property type="match status" value="1"/>
</dbReference>
<protein>
    <recommendedName>
        <fullName evidence="2">VQ domain-containing protein</fullName>
    </recommendedName>
</protein>
<feature type="region of interest" description="Disordered" evidence="1">
    <location>
        <begin position="227"/>
        <end position="252"/>
    </location>
</feature>
<dbReference type="Pfam" id="PF05678">
    <property type="entry name" value="VQ"/>
    <property type="match status" value="1"/>
</dbReference>
<dbReference type="Proteomes" id="UP000326396">
    <property type="component" value="Linkage Group LG13"/>
</dbReference>
<dbReference type="InterPro" id="IPR039609">
    <property type="entry name" value="VQ_15/22"/>
</dbReference>
<evidence type="ECO:0000259" key="2">
    <source>
        <dbReference type="Pfam" id="PF05678"/>
    </source>
</evidence>
<organism evidence="3 4">
    <name type="scientific">Mikania micrantha</name>
    <name type="common">bitter vine</name>
    <dbReference type="NCBI Taxonomy" id="192012"/>
    <lineage>
        <taxon>Eukaryota</taxon>
        <taxon>Viridiplantae</taxon>
        <taxon>Streptophyta</taxon>
        <taxon>Embryophyta</taxon>
        <taxon>Tracheophyta</taxon>
        <taxon>Spermatophyta</taxon>
        <taxon>Magnoliopsida</taxon>
        <taxon>eudicotyledons</taxon>
        <taxon>Gunneridae</taxon>
        <taxon>Pentapetalae</taxon>
        <taxon>asterids</taxon>
        <taxon>campanulids</taxon>
        <taxon>Asterales</taxon>
        <taxon>Asteraceae</taxon>
        <taxon>Asteroideae</taxon>
        <taxon>Heliantheae alliance</taxon>
        <taxon>Eupatorieae</taxon>
        <taxon>Mikania</taxon>
    </lineage>
</organism>
<keyword evidence="4" id="KW-1185">Reference proteome</keyword>
<dbReference type="PANTHER" id="PTHR33179:SF4">
    <property type="entry name" value="VQ MOTIF-CONTAINING PROTEIN"/>
    <property type="match status" value="1"/>
</dbReference>
<evidence type="ECO:0000313" key="3">
    <source>
        <dbReference type="EMBL" id="KAD6119466.1"/>
    </source>
</evidence>
<feature type="compositionally biased region" description="Polar residues" evidence="1">
    <location>
        <begin position="30"/>
        <end position="42"/>
    </location>
</feature>
<dbReference type="EMBL" id="SZYD01000005">
    <property type="protein sequence ID" value="KAD6119466.1"/>
    <property type="molecule type" value="Genomic_DNA"/>
</dbReference>
<gene>
    <name evidence="3" type="ORF">E3N88_10737</name>
</gene>
<dbReference type="InterPro" id="IPR008889">
    <property type="entry name" value="VQ"/>
</dbReference>
<name>A0A5N6PEC3_9ASTR</name>
<evidence type="ECO:0000313" key="4">
    <source>
        <dbReference type="Proteomes" id="UP000326396"/>
    </source>
</evidence>
<feature type="compositionally biased region" description="Polar residues" evidence="1">
    <location>
        <begin position="58"/>
        <end position="78"/>
    </location>
</feature>
<dbReference type="OrthoDB" id="780193at2759"/>